<name>A0A0P6X108_9CHLR</name>
<dbReference type="EMBL" id="LGCL01000026">
    <property type="protein sequence ID" value="KPL75995.1"/>
    <property type="molecule type" value="Genomic_DNA"/>
</dbReference>
<keyword evidence="2" id="KW-1185">Reference proteome</keyword>
<dbReference type="RefSeq" id="WP_075063172.1">
    <property type="nucleotide sequence ID" value="NZ_LGCL01000026.1"/>
</dbReference>
<reference evidence="1 2" key="1">
    <citation type="submission" date="2015-07" db="EMBL/GenBank/DDBJ databases">
        <title>Genome sequence of Ornatilinea apprima DSM 23815.</title>
        <authorList>
            <person name="Hemp J."/>
            <person name="Ward L.M."/>
            <person name="Pace L.A."/>
            <person name="Fischer W.W."/>
        </authorList>
    </citation>
    <scope>NUCLEOTIDE SEQUENCE [LARGE SCALE GENOMIC DNA]</scope>
    <source>
        <strain evidence="1 2">P3M-1</strain>
    </source>
</reference>
<proteinExistence type="predicted"/>
<comment type="caution">
    <text evidence="1">The sequence shown here is derived from an EMBL/GenBank/DDBJ whole genome shotgun (WGS) entry which is preliminary data.</text>
</comment>
<dbReference type="Proteomes" id="UP000050417">
    <property type="component" value="Unassembled WGS sequence"/>
</dbReference>
<evidence type="ECO:0000313" key="1">
    <source>
        <dbReference type="EMBL" id="KPL75995.1"/>
    </source>
</evidence>
<dbReference type="AlphaFoldDB" id="A0A0P6X108"/>
<sequence length="104" mass="11909">MRSEIERLFNELNSEPVETGFANLVEGLDIDINYYESYIAGMVTVWLNGSSLPFEQVDRGEDLNQRLDQAIECILRFKQRKCKIDQIVDLLLKNSSVHGSTKIS</sequence>
<organism evidence="1 2">
    <name type="scientific">Ornatilinea apprima</name>
    <dbReference type="NCBI Taxonomy" id="1134406"/>
    <lineage>
        <taxon>Bacteria</taxon>
        <taxon>Bacillati</taxon>
        <taxon>Chloroflexota</taxon>
        <taxon>Anaerolineae</taxon>
        <taxon>Anaerolineales</taxon>
        <taxon>Anaerolineaceae</taxon>
        <taxon>Ornatilinea</taxon>
    </lineage>
</organism>
<protein>
    <submittedName>
        <fullName evidence="1">Uncharacterized protein</fullName>
    </submittedName>
</protein>
<evidence type="ECO:0000313" key="2">
    <source>
        <dbReference type="Proteomes" id="UP000050417"/>
    </source>
</evidence>
<accession>A0A0P6X108</accession>
<gene>
    <name evidence="1" type="ORF">ADN00_11555</name>
</gene>